<sequence>MELSLSSEAQETIEKIRKITGGVGTRTADLENLCSSYGADKIVMDLQEIINIDDIYFPNDETWLYECSVKNEDVKDLHKWLYDYSNVIRFDPKTLSAAIESKCQSIKNNIDSRTFTRPKKRFMRPRLEDYQNSLYSSEEICNLQKHDESVNSNSSFATNISEEIDVVLEEDIVPKLNNKTIQIDANIPNIVTMKLASENNKTVPCEPLNFDLSEPIKSNIFDKVFMSSQCADSFQNMSPPSLVNSLCSSTFTNCSSTFTNLMENSYIKNDPILREIRDSDYSSEVLLQDCESPMFHSITGSCSSLFSDTPESFIQRNLETTFNVTQKKNKSLNNTYVAQVDDDPLNNTYCKDDVNDRTLCGDSNNRTLIYDNDTDKIKLLNRKTIQKDYSMNMTKDEASLLSAHTTYETVASRNSFNSGTYVRNKASSENTTFDTNTYRKPTLQQSNTFRKNSSPRFGTTFQKSSSPAHNHANDDANNDNDDDINTTMVVQPINDTVIMTKDNENAKIRRFSYVLDDNQRNFFPASDNLGETINIKRDSVGPFGGSEDSLDQMSSLSSSSKGSNKMLNMADVDAIVQQQERSLQDISTPKPNTRHIKELWDGDGISPITSLTQQRNQTASDSEIEREDIGSGKSSTVKLTSVGSDTSLLSARNRQRNFVKNTSQQSPKRTSGRGDDFAVTPRPKFPSSNKNVNEGNGRELRDSYTNLTGSQTNLNGVPRQLKGSYTNLNPVCASLLAAAARSKGTALVPDMNQMDVTRTMEEHAGKTTHRFDDLPASKENQQVKILVNQPSSKSNQVRPSGLPRPVSMCGTGIPRPVSRIPAPRSNVRPLSSRSVAR</sequence>
<feature type="compositionally biased region" description="Polar residues" evidence="1">
    <location>
        <begin position="828"/>
        <end position="837"/>
    </location>
</feature>
<feature type="region of interest" description="Disordered" evidence="1">
    <location>
        <begin position="599"/>
        <end position="702"/>
    </location>
</feature>
<dbReference type="GeneID" id="108742371"/>
<gene>
    <name evidence="3" type="primary">LOC108742371</name>
</gene>
<dbReference type="InParanoid" id="A0A7F5R9G2"/>
<evidence type="ECO:0000313" key="3">
    <source>
        <dbReference type="RefSeq" id="XP_025832604.1"/>
    </source>
</evidence>
<feature type="region of interest" description="Disordered" evidence="1">
    <location>
        <begin position="420"/>
        <end position="486"/>
    </location>
</feature>
<keyword evidence="2" id="KW-1185">Reference proteome</keyword>
<feature type="compositionally biased region" description="Polar residues" evidence="1">
    <location>
        <begin position="420"/>
        <end position="467"/>
    </location>
</feature>
<feature type="compositionally biased region" description="Low complexity" evidence="1">
    <location>
        <begin position="551"/>
        <end position="564"/>
    </location>
</feature>
<protein>
    <submittedName>
        <fullName evidence="3">Uncharacterized protein LOC108742371 isoform X1</fullName>
    </submittedName>
</protein>
<dbReference type="Proteomes" id="UP000192223">
    <property type="component" value="Unplaced"/>
</dbReference>
<dbReference type="OrthoDB" id="6347145at2759"/>
<feature type="compositionally biased region" description="Polar residues" evidence="1">
    <location>
        <begin position="607"/>
        <end position="621"/>
    </location>
</feature>
<reference evidence="3" key="1">
    <citation type="submission" date="2025-08" db="UniProtKB">
        <authorList>
            <consortium name="RefSeq"/>
        </authorList>
    </citation>
    <scope>IDENTIFICATION</scope>
    <source>
        <tissue evidence="3">Entire body</tissue>
    </source>
</reference>
<feature type="compositionally biased region" description="Polar residues" evidence="1">
    <location>
        <begin position="632"/>
        <end position="669"/>
    </location>
</feature>
<name>A0A7F5R9G2_AGRPL</name>
<dbReference type="AlphaFoldDB" id="A0A7F5R9G2"/>
<feature type="region of interest" description="Disordered" evidence="1">
    <location>
        <begin position="543"/>
        <end position="564"/>
    </location>
</feature>
<accession>A0A7F5R9G2</accession>
<organism evidence="2 3">
    <name type="scientific">Agrilus planipennis</name>
    <name type="common">Emerald ash borer</name>
    <name type="synonym">Agrilus marcopoli</name>
    <dbReference type="NCBI Taxonomy" id="224129"/>
    <lineage>
        <taxon>Eukaryota</taxon>
        <taxon>Metazoa</taxon>
        <taxon>Ecdysozoa</taxon>
        <taxon>Arthropoda</taxon>
        <taxon>Hexapoda</taxon>
        <taxon>Insecta</taxon>
        <taxon>Pterygota</taxon>
        <taxon>Neoptera</taxon>
        <taxon>Endopterygota</taxon>
        <taxon>Coleoptera</taxon>
        <taxon>Polyphaga</taxon>
        <taxon>Elateriformia</taxon>
        <taxon>Buprestoidea</taxon>
        <taxon>Buprestidae</taxon>
        <taxon>Agrilinae</taxon>
        <taxon>Agrilus</taxon>
    </lineage>
</organism>
<feature type="region of interest" description="Disordered" evidence="1">
    <location>
        <begin position="789"/>
        <end position="837"/>
    </location>
</feature>
<dbReference type="KEGG" id="apln:108742371"/>
<feature type="compositionally biased region" description="Polar residues" evidence="1">
    <location>
        <begin position="789"/>
        <end position="798"/>
    </location>
</feature>
<proteinExistence type="predicted"/>
<evidence type="ECO:0000256" key="1">
    <source>
        <dbReference type="SAM" id="MobiDB-lite"/>
    </source>
</evidence>
<evidence type="ECO:0000313" key="2">
    <source>
        <dbReference type="Proteomes" id="UP000192223"/>
    </source>
</evidence>
<dbReference type="RefSeq" id="XP_025832604.1">
    <property type="nucleotide sequence ID" value="XM_025976819.1"/>
</dbReference>